<keyword evidence="4" id="KW-1185">Reference proteome</keyword>
<organism evidence="3">
    <name type="scientific">Absidia glauca</name>
    <name type="common">Pin mould</name>
    <dbReference type="NCBI Taxonomy" id="4829"/>
    <lineage>
        <taxon>Eukaryota</taxon>
        <taxon>Fungi</taxon>
        <taxon>Fungi incertae sedis</taxon>
        <taxon>Mucoromycota</taxon>
        <taxon>Mucoromycotina</taxon>
        <taxon>Mucoromycetes</taxon>
        <taxon>Mucorales</taxon>
        <taxon>Cunninghamellaceae</taxon>
        <taxon>Absidia</taxon>
    </lineage>
</organism>
<dbReference type="InterPro" id="IPR002528">
    <property type="entry name" value="MATE_fam"/>
</dbReference>
<keyword evidence="2" id="KW-0812">Transmembrane</keyword>
<dbReference type="PANTHER" id="PTHR11206">
    <property type="entry name" value="MULTIDRUG RESISTANCE PROTEIN"/>
    <property type="match status" value="1"/>
</dbReference>
<dbReference type="EMBL" id="LT551959">
    <property type="protein sequence ID" value="SAL97810.1"/>
    <property type="molecule type" value="Genomic_DNA"/>
</dbReference>
<reference evidence="3" key="1">
    <citation type="submission" date="2016-04" db="EMBL/GenBank/DDBJ databases">
        <authorList>
            <person name="Evans L.H."/>
            <person name="Alamgir A."/>
            <person name="Owens N."/>
            <person name="Weber N.D."/>
            <person name="Virtaneva K."/>
            <person name="Barbian K."/>
            <person name="Babar A."/>
            <person name="Rosenke K."/>
        </authorList>
    </citation>
    <scope>NUCLEOTIDE SEQUENCE [LARGE SCALE GENOMIC DNA]</scope>
    <source>
        <strain evidence="3">CBS 101.48</strain>
    </source>
</reference>
<feature type="transmembrane region" description="Helical" evidence="2">
    <location>
        <begin position="73"/>
        <end position="94"/>
    </location>
</feature>
<keyword evidence="2" id="KW-0472">Membrane</keyword>
<proteinExistence type="inferred from homology"/>
<dbReference type="GO" id="GO:0016020">
    <property type="term" value="C:membrane"/>
    <property type="evidence" value="ECO:0007669"/>
    <property type="project" value="InterPro"/>
</dbReference>
<accession>A0A168M1H0</accession>
<dbReference type="OrthoDB" id="2126698at2759"/>
<protein>
    <submittedName>
        <fullName evidence="3">Uncharacterized protein</fullName>
    </submittedName>
</protein>
<name>A0A168M1H0_ABSGL</name>
<dbReference type="GO" id="GO:0042910">
    <property type="term" value="F:xenobiotic transmembrane transporter activity"/>
    <property type="evidence" value="ECO:0007669"/>
    <property type="project" value="InterPro"/>
</dbReference>
<dbReference type="AlphaFoldDB" id="A0A168M1H0"/>
<dbReference type="STRING" id="4829.A0A168M1H0"/>
<dbReference type="InParanoid" id="A0A168M1H0"/>
<dbReference type="GO" id="GO:0015297">
    <property type="term" value="F:antiporter activity"/>
    <property type="evidence" value="ECO:0007669"/>
    <property type="project" value="InterPro"/>
</dbReference>
<keyword evidence="2" id="KW-1133">Transmembrane helix</keyword>
<evidence type="ECO:0000313" key="3">
    <source>
        <dbReference type="EMBL" id="SAL97810.1"/>
    </source>
</evidence>
<dbReference type="Proteomes" id="UP000078561">
    <property type="component" value="Unassembled WGS sequence"/>
</dbReference>
<gene>
    <name evidence="3" type="primary">ABSGL_03326.1 scaffold 4426</name>
</gene>
<comment type="similarity">
    <text evidence="1">Belongs to the multi antimicrobial extrusion (MATE) (TC 2.A.66.1) family.</text>
</comment>
<dbReference type="Pfam" id="PF01554">
    <property type="entry name" value="MatE"/>
    <property type="match status" value="1"/>
</dbReference>
<sequence length="106" mass="11600">MFASVTAWSVALGATTALDTLLSQAWTGATDKTLLGIHLQRALLVLSLLFIPISIIWWNATSLLLCLKQDQDVAVFTGLFMRYLLIGAPAYIAFEAIKKFLQAQGK</sequence>
<evidence type="ECO:0000256" key="2">
    <source>
        <dbReference type="SAM" id="Phobius"/>
    </source>
</evidence>
<evidence type="ECO:0000313" key="4">
    <source>
        <dbReference type="Proteomes" id="UP000078561"/>
    </source>
</evidence>
<evidence type="ECO:0000256" key="1">
    <source>
        <dbReference type="ARBA" id="ARBA00010199"/>
    </source>
</evidence>
<feature type="transmembrane region" description="Helical" evidence="2">
    <location>
        <begin position="41"/>
        <end position="66"/>
    </location>
</feature>